<reference evidence="7" key="1">
    <citation type="submission" date="2023-03" db="EMBL/GenBank/DDBJ databases">
        <title>Massive genome expansion in bonnet fungi (Mycena s.s.) driven by repeated elements and novel gene families across ecological guilds.</title>
        <authorList>
            <consortium name="Lawrence Berkeley National Laboratory"/>
            <person name="Harder C.B."/>
            <person name="Miyauchi S."/>
            <person name="Viragh M."/>
            <person name="Kuo A."/>
            <person name="Thoen E."/>
            <person name="Andreopoulos B."/>
            <person name="Lu D."/>
            <person name="Skrede I."/>
            <person name="Drula E."/>
            <person name="Henrissat B."/>
            <person name="Morin E."/>
            <person name="Kohler A."/>
            <person name="Barry K."/>
            <person name="LaButti K."/>
            <person name="Morin E."/>
            <person name="Salamov A."/>
            <person name="Lipzen A."/>
            <person name="Mereny Z."/>
            <person name="Hegedus B."/>
            <person name="Baldrian P."/>
            <person name="Stursova M."/>
            <person name="Weitz H."/>
            <person name="Taylor A."/>
            <person name="Grigoriev I.V."/>
            <person name="Nagy L.G."/>
            <person name="Martin F."/>
            <person name="Kauserud H."/>
        </authorList>
    </citation>
    <scope>NUCLEOTIDE SEQUENCE</scope>
    <source>
        <strain evidence="7">CBHHK182m</strain>
    </source>
</reference>
<dbReference type="GO" id="GO:0071944">
    <property type="term" value="C:cell periphery"/>
    <property type="evidence" value="ECO:0007669"/>
    <property type="project" value="UniProtKB-ARBA"/>
</dbReference>
<keyword evidence="8" id="KW-1185">Reference proteome</keyword>
<feature type="transmembrane region" description="Helical" evidence="6">
    <location>
        <begin position="117"/>
        <end position="139"/>
    </location>
</feature>
<keyword evidence="4 6" id="KW-0472">Membrane</keyword>
<comment type="subcellular location">
    <subcellularLocation>
        <location evidence="1">Membrane</location>
        <topology evidence="1">Single-pass membrane protein</topology>
    </subcellularLocation>
</comment>
<evidence type="ECO:0000313" key="8">
    <source>
        <dbReference type="Proteomes" id="UP001215598"/>
    </source>
</evidence>
<gene>
    <name evidence="7" type="ORF">B0H16DRAFT_236778</name>
</gene>
<feature type="region of interest" description="Disordered" evidence="5">
    <location>
        <begin position="277"/>
        <end position="338"/>
    </location>
</feature>
<dbReference type="GO" id="GO:0016020">
    <property type="term" value="C:membrane"/>
    <property type="evidence" value="ECO:0007669"/>
    <property type="project" value="UniProtKB-SubCell"/>
</dbReference>
<protein>
    <submittedName>
        <fullName evidence="7">Uncharacterized protein</fullName>
    </submittedName>
</protein>
<dbReference type="InterPro" id="IPR051694">
    <property type="entry name" value="Immunoregulatory_rcpt-like"/>
</dbReference>
<keyword evidence="2 6" id="KW-0812">Transmembrane</keyword>
<evidence type="ECO:0000256" key="1">
    <source>
        <dbReference type="ARBA" id="ARBA00004167"/>
    </source>
</evidence>
<evidence type="ECO:0000313" key="7">
    <source>
        <dbReference type="EMBL" id="KAJ7769959.1"/>
    </source>
</evidence>
<keyword evidence="3 6" id="KW-1133">Transmembrane helix</keyword>
<evidence type="ECO:0000256" key="4">
    <source>
        <dbReference type="ARBA" id="ARBA00023136"/>
    </source>
</evidence>
<accession>A0AAD7NP73</accession>
<organism evidence="7 8">
    <name type="scientific">Mycena metata</name>
    <dbReference type="NCBI Taxonomy" id="1033252"/>
    <lineage>
        <taxon>Eukaryota</taxon>
        <taxon>Fungi</taxon>
        <taxon>Dikarya</taxon>
        <taxon>Basidiomycota</taxon>
        <taxon>Agaricomycotina</taxon>
        <taxon>Agaricomycetes</taxon>
        <taxon>Agaricomycetidae</taxon>
        <taxon>Agaricales</taxon>
        <taxon>Marasmiineae</taxon>
        <taxon>Mycenaceae</taxon>
        <taxon>Mycena</taxon>
    </lineage>
</organism>
<evidence type="ECO:0000256" key="2">
    <source>
        <dbReference type="ARBA" id="ARBA00022692"/>
    </source>
</evidence>
<evidence type="ECO:0000256" key="6">
    <source>
        <dbReference type="SAM" id="Phobius"/>
    </source>
</evidence>
<evidence type="ECO:0000256" key="3">
    <source>
        <dbReference type="ARBA" id="ARBA00022989"/>
    </source>
</evidence>
<name>A0AAD7NP73_9AGAR</name>
<comment type="caution">
    <text evidence="7">The sequence shown here is derived from an EMBL/GenBank/DDBJ whole genome shotgun (WGS) entry which is preliminary data.</text>
</comment>
<dbReference type="PANTHER" id="PTHR15549">
    <property type="entry name" value="PAIRED IMMUNOGLOBULIN-LIKE TYPE 2 RECEPTOR"/>
    <property type="match status" value="1"/>
</dbReference>
<dbReference type="EMBL" id="JARKIB010000017">
    <property type="protein sequence ID" value="KAJ7769959.1"/>
    <property type="molecule type" value="Genomic_DNA"/>
</dbReference>
<proteinExistence type="predicted"/>
<sequence length="338" mass="36268">MASQSPVSDSSSDTTFTSSSSLFDAQQLFSQVLPAPSSSPVTISSSSGTFTSDEPSSGLGLLGCSSLQTPVAEIPVLVSTDAHVSTDAQASGPSQTPIHPSFMDAQTKLPLSRMPGVIGAIAACAVVLVLIAILLFFICRRRRTRRNKLNAFLSQRDPEPFPWKQMEAGGHWEDHAHSDSASNVESGGWPAEFRVSTIPTSTRRLTPGRQGWQSSILSGISTPLRVRRPSTNSLGPKPPHYSHYTVRSHATVEDFDPDPREFENDLAWQVVHYEEVSPMPGPAGQTGTHDAIGMVPPTPSSTTGHSNDDHDTPASAPPLFLQRIPSASPLPSVYLPRR</sequence>
<evidence type="ECO:0000256" key="5">
    <source>
        <dbReference type="SAM" id="MobiDB-lite"/>
    </source>
</evidence>
<dbReference type="AlphaFoldDB" id="A0AAD7NP73"/>
<dbReference type="Proteomes" id="UP001215598">
    <property type="component" value="Unassembled WGS sequence"/>
</dbReference>